<dbReference type="PANTHER" id="PTHR31689">
    <property type="entry name" value="DIAMINOPIMELATE EPIMERASE, CHLOROPLASTIC"/>
    <property type="match status" value="1"/>
</dbReference>
<accession>A0A381T1I0</accession>
<dbReference type="Pfam" id="PF01678">
    <property type="entry name" value="DAP_epimerase"/>
    <property type="match status" value="2"/>
</dbReference>
<dbReference type="Gene3D" id="3.10.310.10">
    <property type="entry name" value="Diaminopimelate Epimerase, Chain A, domain 1"/>
    <property type="match status" value="2"/>
</dbReference>
<dbReference type="SUPFAM" id="SSF54506">
    <property type="entry name" value="Diaminopimelate epimerase-like"/>
    <property type="match status" value="2"/>
</dbReference>
<reference evidence="3" key="1">
    <citation type="submission" date="2018-05" db="EMBL/GenBank/DDBJ databases">
        <authorList>
            <person name="Lanie J.A."/>
            <person name="Ng W.-L."/>
            <person name="Kazmierczak K.M."/>
            <person name="Andrzejewski T.M."/>
            <person name="Davidsen T.M."/>
            <person name="Wayne K.J."/>
            <person name="Tettelin H."/>
            <person name="Glass J.I."/>
            <person name="Rusch D."/>
            <person name="Podicherti R."/>
            <person name="Tsui H.-C.T."/>
            <person name="Winkler M.E."/>
        </authorList>
    </citation>
    <scope>NUCLEOTIDE SEQUENCE</scope>
</reference>
<dbReference type="GO" id="GO:0005829">
    <property type="term" value="C:cytosol"/>
    <property type="evidence" value="ECO:0007669"/>
    <property type="project" value="TreeGrafter"/>
</dbReference>
<dbReference type="GO" id="GO:0008837">
    <property type="term" value="F:diaminopimelate epimerase activity"/>
    <property type="evidence" value="ECO:0007669"/>
    <property type="project" value="InterPro"/>
</dbReference>
<proteinExistence type="inferred from homology"/>
<evidence type="ECO:0000256" key="2">
    <source>
        <dbReference type="ARBA" id="ARBA00023235"/>
    </source>
</evidence>
<dbReference type="NCBIfam" id="TIGR00652">
    <property type="entry name" value="DapF"/>
    <property type="match status" value="1"/>
</dbReference>
<feature type="non-terminal residue" evidence="3">
    <location>
        <position position="1"/>
    </location>
</feature>
<dbReference type="EMBL" id="UINC01003807">
    <property type="protein sequence ID" value="SVA09408.1"/>
    <property type="molecule type" value="Genomic_DNA"/>
</dbReference>
<dbReference type="PANTHER" id="PTHR31689:SF0">
    <property type="entry name" value="DIAMINOPIMELATE EPIMERASE"/>
    <property type="match status" value="1"/>
</dbReference>
<dbReference type="InterPro" id="IPR001653">
    <property type="entry name" value="DAP_epimerase_DapF"/>
</dbReference>
<protein>
    <recommendedName>
        <fullName evidence="4">Diaminopimelate epimerase</fullName>
    </recommendedName>
</protein>
<evidence type="ECO:0000256" key="1">
    <source>
        <dbReference type="ARBA" id="ARBA00010219"/>
    </source>
</evidence>
<evidence type="ECO:0000313" key="3">
    <source>
        <dbReference type="EMBL" id="SVA09408.1"/>
    </source>
</evidence>
<comment type="similarity">
    <text evidence="1">Belongs to the diaminopimelate epimerase family.</text>
</comment>
<gene>
    <name evidence="3" type="ORF">METZ01_LOCUS62262</name>
</gene>
<dbReference type="HAMAP" id="MF_00197">
    <property type="entry name" value="DAP_epimerase"/>
    <property type="match status" value="1"/>
</dbReference>
<keyword evidence="2" id="KW-0413">Isomerase</keyword>
<name>A0A381T1I0_9ZZZZ</name>
<dbReference type="AlphaFoldDB" id="A0A381T1I0"/>
<sequence>VGENGNVRLTHHHGLGNDFLVALVAEVPVDASDLARRLCDRDHGIGADGLVFGTPWTGSAEGLTFTLLNSDGSSAEVSGNGLRCFAQAVARATGTSALELTVDTSSGRRRIVVDGGPDDIEVTATVDMGVPGPGPDTDGLAIDLGGPIPGRSGTVDVGNPHLVIEVADVDSIDHATVGPAIEAFFGPVGCNVHLVQVLDAATIRLRPWERGAGLTEACGSGACAAVHLFHTWGVVGTDVEVRMAGGAAVVRLGDTIRLTGPAVHTADHEVAHG</sequence>
<dbReference type="GO" id="GO:0009089">
    <property type="term" value="P:lysine biosynthetic process via diaminopimelate"/>
    <property type="evidence" value="ECO:0007669"/>
    <property type="project" value="InterPro"/>
</dbReference>
<evidence type="ECO:0008006" key="4">
    <source>
        <dbReference type="Google" id="ProtNLM"/>
    </source>
</evidence>
<organism evidence="3">
    <name type="scientific">marine metagenome</name>
    <dbReference type="NCBI Taxonomy" id="408172"/>
    <lineage>
        <taxon>unclassified sequences</taxon>
        <taxon>metagenomes</taxon>
        <taxon>ecological metagenomes</taxon>
    </lineage>
</organism>